<feature type="region of interest" description="Disordered" evidence="1">
    <location>
        <begin position="1"/>
        <end position="23"/>
    </location>
</feature>
<dbReference type="Proteomes" id="UP000032702">
    <property type="component" value="Unassembled WGS sequence"/>
</dbReference>
<protein>
    <submittedName>
        <fullName evidence="2">Papilin, putative</fullName>
    </submittedName>
</protein>
<comment type="caution">
    <text evidence="2">The sequence shown here is derived from an EMBL/GenBank/DDBJ whole genome shotgun (WGS) entry which is preliminary data.</text>
</comment>
<evidence type="ECO:0000313" key="2">
    <source>
        <dbReference type="EMBL" id="EAU65447.1"/>
    </source>
</evidence>
<organism evidence="2 3">
    <name type="scientific">Stigmatella aurantiaca (strain DW4/3-1)</name>
    <dbReference type="NCBI Taxonomy" id="378806"/>
    <lineage>
        <taxon>Bacteria</taxon>
        <taxon>Pseudomonadati</taxon>
        <taxon>Myxococcota</taxon>
        <taxon>Myxococcia</taxon>
        <taxon>Myxococcales</taxon>
        <taxon>Cystobacterineae</taxon>
        <taxon>Archangiaceae</taxon>
        <taxon>Stigmatella</taxon>
    </lineage>
</organism>
<evidence type="ECO:0000256" key="1">
    <source>
        <dbReference type="SAM" id="MobiDB-lite"/>
    </source>
</evidence>
<feature type="compositionally biased region" description="Basic and acidic residues" evidence="1">
    <location>
        <begin position="1"/>
        <end position="10"/>
    </location>
</feature>
<reference evidence="2 3" key="1">
    <citation type="submission" date="2006-04" db="EMBL/GenBank/DDBJ databases">
        <authorList>
            <person name="Nierman W.C."/>
        </authorList>
    </citation>
    <scope>NUCLEOTIDE SEQUENCE [LARGE SCALE GENOMIC DNA]</scope>
    <source>
        <strain evidence="2 3">DW4/3-1</strain>
    </source>
</reference>
<dbReference type="PATRIC" id="fig|378806.16.peg.4474"/>
<feature type="region of interest" description="Disordered" evidence="1">
    <location>
        <begin position="169"/>
        <end position="205"/>
    </location>
</feature>
<evidence type="ECO:0000313" key="3">
    <source>
        <dbReference type="Proteomes" id="UP000032702"/>
    </source>
</evidence>
<dbReference type="AlphaFoldDB" id="Q08Y64"/>
<gene>
    <name evidence="2" type="ORF">STIAU_2876</name>
</gene>
<accession>Q08Y64</accession>
<sequence length="619" mass="67502">MERSTGERLRVLPAGSLPPGEPSDAWLLHAGPRVTFPSAQQLQRRQRALHPRGPRPVVLLGGAEGDEHEAVRARQDVDQRTHISLQELVARHRPRGERSPGLLHGLPRQRHPREAEHLLGRCLQREGGAWNRAQLQTALEVGHGGGPCLLGREPHPRGRLVLEGQRLGREGARAPQGEQHREHRQHRSGRGPHPPSLPCPHRMGRPPARFPRHTARIRWRAMSLPTPRVALLLALSLAPAVRAAAPDAPAPSKPLAPPRLLAAPRETRLPLPKTEKTAPPIPFEEALTKLRKAGKVATAQRLLNAANAAKAEKQKRGKGQVVAGRAFIAGGPGKLEQLLVPGTLLEDGWFVALLEDTKQLLALRMHGYEAVGISPLEFPQKDVIHVGDVALRPLPPEKTGAVKGRVVATDPKVPLQVYAFIIPGEVTTALSKGEPARPGARVEVKLQKDGSFLLGGLTPRPARYELWFKAPGHEPQSQALTVASGTTQDVGEIRLSKPGRLRVRYVLSSTPPPFQNAQVRESQLSEGQSFKADPAMKGDTFFLQPRPGGDRLKFATQPTRLASLGQGKLEDYASVDPTGVKFAVPYEVPFEPGRVYLVDHRAAEKWVLFQVEAGSPTAK</sequence>
<proteinExistence type="predicted"/>
<name>Q08Y64_STIAD</name>
<dbReference type="EMBL" id="AAMD01000082">
    <property type="protein sequence ID" value="EAU65447.1"/>
    <property type="molecule type" value="Genomic_DNA"/>
</dbReference>